<evidence type="ECO:0000256" key="4">
    <source>
        <dbReference type="ARBA" id="ARBA00022614"/>
    </source>
</evidence>
<evidence type="ECO:0000256" key="12">
    <source>
        <dbReference type="SAM" id="Phobius"/>
    </source>
</evidence>
<comment type="similarity">
    <text evidence="2">Belongs to the RLP family.</text>
</comment>
<feature type="domain" description="Disease resistance R13L4/SHOC-2-like LRR" evidence="14">
    <location>
        <begin position="290"/>
        <end position="396"/>
    </location>
</feature>
<keyword evidence="5 12" id="KW-0812">Transmembrane</keyword>
<dbReference type="GO" id="GO:0005886">
    <property type="term" value="C:plasma membrane"/>
    <property type="evidence" value="ECO:0007669"/>
    <property type="project" value="UniProtKB-SubCell"/>
</dbReference>
<dbReference type="InParanoid" id="A0A6P4AMV6"/>
<dbReference type="AlphaFoldDB" id="A0A6P4AMV6"/>
<gene>
    <name evidence="16" type="primary">LOC107432719</name>
</gene>
<evidence type="ECO:0000259" key="14">
    <source>
        <dbReference type="Pfam" id="PF23598"/>
    </source>
</evidence>
<evidence type="ECO:0000313" key="15">
    <source>
        <dbReference type="Proteomes" id="UP001652623"/>
    </source>
</evidence>
<dbReference type="PANTHER" id="PTHR48061:SF36">
    <property type="entry name" value="RECEPTOR-LIKE PROTEIN 12"/>
    <property type="match status" value="1"/>
</dbReference>
<evidence type="ECO:0000256" key="7">
    <source>
        <dbReference type="ARBA" id="ARBA00022737"/>
    </source>
</evidence>
<evidence type="ECO:0000256" key="3">
    <source>
        <dbReference type="ARBA" id="ARBA00022475"/>
    </source>
</evidence>
<dbReference type="SMART" id="SM00369">
    <property type="entry name" value="LRR_TYP"/>
    <property type="match status" value="12"/>
</dbReference>
<evidence type="ECO:0000313" key="16">
    <source>
        <dbReference type="RefSeq" id="XP_015899387.4"/>
    </source>
</evidence>
<feature type="domain" description="Disease resistance R13L4/SHOC-2-like LRR" evidence="14">
    <location>
        <begin position="407"/>
        <end position="611"/>
    </location>
</feature>
<evidence type="ECO:0000256" key="6">
    <source>
        <dbReference type="ARBA" id="ARBA00022729"/>
    </source>
</evidence>
<feature type="signal peptide" evidence="13">
    <location>
        <begin position="1"/>
        <end position="27"/>
    </location>
</feature>
<dbReference type="PRINTS" id="PR00019">
    <property type="entry name" value="LEURICHRPT"/>
</dbReference>
<dbReference type="KEGG" id="zju:107432719"/>
<proteinExistence type="inferred from homology"/>
<dbReference type="Proteomes" id="UP001652623">
    <property type="component" value="Chromosome 11"/>
</dbReference>
<keyword evidence="10" id="KW-0675">Receptor</keyword>
<dbReference type="InterPro" id="IPR032675">
    <property type="entry name" value="LRR_dom_sf"/>
</dbReference>
<dbReference type="Pfam" id="PF13855">
    <property type="entry name" value="LRR_8"/>
    <property type="match status" value="2"/>
</dbReference>
<evidence type="ECO:0000256" key="11">
    <source>
        <dbReference type="ARBA" id="ARBA00023180"/>
    </source>
</evidence>
<keyword evidence="6 13" id="KW-0732">Signal</keyword>
<dbReference type="InterPro" id="IPR055414">
    <property type="entry name" value="LRR_R13L4/SHOC2-like"/>
</dbReference>
<dbReference type="SUPFAM" id="SSF52047">
    <property type="entry name" value="RNI-like"/>
    <property type="match status" value="2"/>
</dbReference>
<reference evidence="16" key="1">
    <citation type="submission" date="2025-08" db="UniProtKB">
        <authorList>
            <consortium name="RefSeq"/>
        </authorList>
    </citation>
    <scope>IDENTIFICATION</scope>
    <source>
        <tissue evidence="16">Seedling</tissue>
    </source>
</reference>
<evidence type="ECO:0000256" key="5">
    <source>
        <dbReference type="ARBA" id="ARBA00022692"/>
    </source>
</evidence>
<feature type="chain" id="PRO_5045276024" evidence="13">
    <location>
        <begin position="28"/>
        <end position="1130"/>
    </location>
</feature>
<evidence type="ECO:0000256" key="10">
    <source>
        <dbReference type="ARBA" id="ARBA00023170"/>
    </source>
</evidence>
<evidence type="ECO:0000256" key="9">
    <source>
        <dbReference type="ARBA" id="ARBA00023136"/>
    </source>
</evidence>
<keyword evidence="3" id="KW-1003">Cell membrane</keyword>
<dbReference type="Pfam" id="PF00560">
    <property type="entry name" value="LRR_1"/>
    <property type="match status" value="3"/>
</dbReference>
<keyword evidence="9 12" id="KW-0472">Membrane</keyword>
<dbReference type="InterPro" id="IPR003591">
    <property type="entry name" value="Leu-rich_rpt_typical-subtyp"/>
</dbReference>
<dbReference type="SUPFAM" id="SSF52058">
    <property type="entry name" value="L domain-like"/>
    <property type="match status" value="1"/>
</dbReference>
<dbReference type="InterPro" id="IPR046956">
    <property type="entry name" value="RLP23-like"/>
</dbReference>
<evidence type="ECO:0000256" key="13">
    <source>
        <dbReference type="SAM" id="SignalP"/>
    </source>
</evidence>
<keyword evidence="11" id="KW-0325">Glycoprotein</keyword>
<dbReference type="InterPro" id="IPR001611">
    <property type="entry name" value="Leu-rich_rpt"/>
</dbReference>
<sequence>MKTMNCHIRYAIILLLMTSSCFFVSHSFNIDNAPTTSFHKTLCLPDQASALLQFKHEFAFHKLNYSYEDVPYHYYLLYNGYPKMKFWKAEKDCCYWDGVSCNMETGHVESLDLSHSWLHGPLLSNSSLFNLHQLQRLNLAFNNFSFSAIPSELGRLSRLTHLNLSSSFFCGHIPSGIFWLNKLISLDLSYNYHWDPFKGDYIYLQRVDMITRLVKNMTNIREILLNSVDLSSSLPESLANLSSLESLSLSGCYLHGRFPNNIFLLPKLKVIDLSRNDIFTGFHPKFHNGSNLRSLILSWTNLSARLPDSIGNLKSLNVLDISYCDFSGTLPFSFWNLSELTELYLSGNNFGGINQLLPRVGKLSKLTILELHALQLSGEVAFSLGNLTRLEILGLSENNFSGQIPFSFPNLKMLRSLDLQESGVSGNIPSSFGDLIRLEDLNLSINNLSGQIPPSIGNLSRLESFDLSNNGLSGPIPPSIGKLIRLDYLYLRYNNLSGPIPPSIGKLTRLEDLELSYNNLSGQIPPSLGNLSQLAYLDISSNCFEGVIHWSLFAISSLEGMYMSDNQFSGPLNIQNISSSQLVRLDISGNMLNGEIPKSISKLRNVEWLKLGSNNLSGTVELDTFSSLRVLDLSSNNISKLSYGHDMASILLNLAYFNLSSCNITEFPEFLKSQHELQRLDLSHNKIEGPIPKWFLSVSINNLFFLDLSHNFISGWEVAPSILPWNELRYLNLHSNKLQGPLVVPPEDISYYIVSNNNLTGGIHPFFCKLKDLGFFDVSNNFLAGIIPHCMGQLCVHNSSSNFNLMTLDLSNNRLHGKVPHSLSKCQQLEILNLGHNEIEDTFPSWLPELSELQVLVLRSNKFYGPVWHPHSKVFGFRKLRIIDLSFNEFNGTLPPDYFKSWSSMMQISNKDNSSQLKYMEYGDSGKTYYHASLKVIDKGIEIVMVKIITIFTSIDLSNNRFEGEIPISLRNLQSLVVLNLSSNSFTGPIPSSFSNLGELESLDLSKNKLSGRIPPQFAKLTFLEYLNLSHNNLTGPIPQGGQMETFQASAFEGNFGLCGLPLPKKCDDIETPTSQQDQESDSGYDFGWRVVALGYGCGFLIGMVAGHFIISKRPNWFSKTFGVNIQRPR</sequence>
<dbReference type="Gene3D" id="3.80.10.10">
    <property type="entry name" value="Ribonuclease Inhibitor"/>
    <property type="match status" value="6"/>
</dbReference>
<evidence type="ECO:0000256" key="1">
    <source>
        <dbReference type="ARBA" id="ARBA00004251"/>
    </source>
</evidence>
<protein>
    <submittedName>
        <fullName evidence="16">Receptor-like protein 7</fullName>
    </submittedName>
</protein>
<dbReference type="SMART" id="SM00365">
    <property type="entry name" value="LRR_SD22"/>
    <property type="match status" value="8"/>
</dbReference>
<dbReference type="Pfam" id="PF13516">
    <property type="entry name" value="LRR_6"/>
    <property type="match status" value="1"/>
</dbReference>
<accession>A0A6P4AMV6</accession>
<dbReference type="PROSITE" id="PS51450">
    <property type="entry name" value="LRR"/>
    <property type="match status" value="1"/>
</dbReference>
<dbReference type="GeneID" id="107432719"/>
<evidence type="ECO:0000256" key="2">
    <source>
        <dbReference type="ARBA" id="ARBA00009592"/>
    </source>
</evidence>
<dbReference type="FunCoup" id="A0A6P4AMV6">
    <property type="interactions" value="435"/>
</dbReference>
<name>A0A6P4AMV6_ZIZJJ</name>
<dbReference type="RefSeq" id="XP_015899387.4">
    <property type="nucleotide sequence ID" value="XM_016043901.4"/>
</dbReference>
<dbReference type="PROSITE" id="PS51257">
    <property type="entry name" value="PROKAR_LIPOPROTEIN"/>
    <property type="match status" value="1"/>
</dbReference>
<keyword evidence="7" id="KW-0677">Repeat</keyword>
<comment type="subcellular location">
    <subcellularLocation>
        <location evidence="1">Cell membrane</location>
        <topology evidence="1">Single-pass type I membrane protein</topology>
    </subcellularLocation>
</comment>
<organism evidence="15 16">
    <name type="scientific">Ziziphus jujuba</name>
    <name type="common">Chinese jujube</name>
    <name type="synonym">Ziziphus sativa</name>
    <dbReference type="NCBI Taxonomy" id="326968"/>
    <lineage>
        <taxon>Eukaryota</taxon>
        <taxon>Viridiplantae</taxon>
        <taxon>Streptophyta</taxon>
        <taxon>Embryophyta</taxon>
        <taxon>Tracheophyta</taxon>
        <taxon>Spermatophyta</taxon>
        <taxon>Magnoliopsida</taxon>
        <taxon>eudicotyledons</taxon>
        <taxon>Gunneridae</taxon>
        <taxon>Pentapetalae</taxon>
        <taxon>rosids</taxon>
        <taxon>fabids</taxon>
        <taxon>Rosales</taxon>
        <taxon>Rhamnaceae</taxon>
        <taxon>Paliureae</taxon>
        <taxon>Ziziphus</taxon>
    </lineage>
</organism>
<keyword evidence="15" id="KW-1185">Reference proteome</keyword>
<dbReference type="Pfam" id="PF23598">
    <property type="entry name" value="LRR_14"/>
    <property type="match status" value="2"/>
</dbReference>
<dbReference type="PANTHER" id="PTHR48061">
    <property type="entry name" value="LEUCINE-RICH REPEAT RECEPTOR PROTEIN KINASE EMS1-LIKE-RELATED"/>
    <property type="match status" value="1"/>
</dbReference>
<feature type="transmembrane region" description="Helical" evidence="12">
    <location>
        <begin position="1087"/>
        <end position="1111"/>
    </location>
</feature>
<evidence type="ECO:0000256" key="8">
    <source>
        <dbReference type="ARBA" id="ARBA00022989"/>
    </source>
</evidence>
<keyword evidence="8 12" id="KW-1133">Transmembrane helix</keyword>
<keyword evidence="4" id="KW-0433">Leucine-rich repeat</keyword>